<comment type="caution">
    <text evidence="2">The sequence shown here is derived from an EMBL/GenBank/DDBJ whole genome shotgun (WGS) entry which is preliminary data.</text>
</comment>
<name>A0ABM9PR23_9FLAO</name>
<sequence>MKQIKLLSFLFIAALSFTSCSDDDNPVPPAPTHEEEVITTMRIVLTKDGTTETVTIESKDADGDGPNPPVITDGTLSANTKYNAVITLWNELEDPADDITKEIKEEADEHQFFYSAQKLSSTFAYAGENDSKGNPVGLEFTVNTGTAGVGTYTVILRHEPNKTAAGVKDGDITNADGETDIEVVFPITIQ</sequence>
<dbReference type="Proteomes" id="UP001497602">
    <property type="component" value="Unassembled WGS sequence"/>
</dbReference>
<protein>
    <recommendedName>
        <fullName evidence="4">Type 1 periplasmic binding fold superfamily protein</fullName>
    </recommendedName>
</protein>
<dbReference type="PROSITE" id="PS51257">
    <property type="entry name" value="PROKAR_LIPOPROTEIN"/>
    <property type="match status" value="1"/>
</dbReference>
<accession>A0ABM9PR23</accession>
<keyword evidence="1" id="KW-0732">Signal</keyword>
<dbReference type="RefSeq" id="WP_348706865.1">
    <property type="nucleotide sequence ID" value="NZ_CAXIYA010000038.1"/>
</dbReference>
<organism evidence="2 3">
    <name type="scientific">Tenacibaculum vairaonense</name>
    <dbReference type="NCBI Taxonomy" id="3137860"/>
    <lineage>
        <taxon>Bacteria</taxon>
        <taxon>Pseudomonadati</taxon>
        <taxon>Bacteroidota</taxon>
        <taxon>Flavobacteriia</taxon>
        <taxon>Flavobacteriales</taxon>
        <taxon>Flavobacteriaceae</taxon>
        <taxon>Tenacibaculum</taxon>
    </lineage>
</organism>
<evidence type="ECO:0008006" key="4">
    <source>
        <dbReference type="Google" id="ProtNLM"/>
    </source>
</evidence>
<dbReference type="EMBL" id="CAXJRC010000044">
    <property type="protein sequence ID" value="CAL2108239.1"/>
    <property type="molecule type" value="Genomic_DNA"/>
</dbReference>
<proteinExistence type="predicted"/>
<reference evidence="2 3" key="1">
    <citation type="submission" date="2024-05" db="EMBL/GenBank/DDBJ databases">
        <authorList>
            <person name="Duchaud E."/>
        </authorList>
    </citation>
    <scope>NUCLEOTIDE SEQUENCE [LARGE SCALE GENOMIC DNA]</scope>
    <source>
        <strain evidence="2">Ena-SAMPLE-TAB-13-05-2024-13:56:06:370-140305</strain>
    </source>
</reference>
<evidence type="ECO:0000256" key="1">
    <source>
        <dbReference type="SAM" id="SignalP"/>
    </source>
</evidence>
<feature type="signal peptide" evidence="1">
    <location>
        <begin position="1"/>
        <end position="21"/>
    </location>
</feature>
<gene>
    <name evidence="2" type="ORF">T190115A13A_70012</name>
</gene>
<evidence type="ECO:0000313" key="3">
    <source>
        <dbReference type="Proteomes" id="UP001497602"/>
    </source>
</evidence>
<keyword evidence="3" id="KW-1185">Reference proteome</keyword>
<evidence type="ECO:0000313" key="2">
    <source>
        <dbReference type="EMBL" id="CAL2108239.1"/>
    </source>
</evidence>
<feature type="chain" id="PRO_5045939891" description="Type 1 periplasmic binding fold superfamily protein" evidence="1">
    <location>
        <begin position="22"/>
        <end position="190"/>
    </location>
</feature>